<sequence length="128" mass="13710">MTETILTRAADGAFTTVTYVADGDSVTTQMTKNVLHYEPRGIADRDAAEAQYGDLAEKFAAIDGVEHSIEFGETQLVEIVTLTYSELDVAALALATGAGPVDDPDEARQVSLKEAVAALKRDNYSQAR</sequence>
<keyword evidence="2" id="KW-1185">Reference proteome</keyword>
<comment type="caution">
    <text evidence="1">The sequence shown here is derived from an EMBL/GenBank/DDBJ whole genome shotgun (WGS) entry which is preliminary data.</text>
</comment>
<dbReference type="SUPFAM" id="SSF160704">
    <property type="entry name" value="YehR-like"/>
    <property type="match status" value="1"/>
</dbReference>
<dbReference type="AlphaFoldDB" id="A0A0D0H3I5"/>
<evidence type="ECO:0000313" key="1">
    <source>
        <dbReference type="EMBL" id="KIP51735.1"/>
    </source>
</evidence>
<dbReference type="Gene3D" id="3.30.1830.10">
    <property type="entry name" value="YehR-like"/>
    <property type="match status" value="1"/>
</dbReference>
<dbReference type="InterPro" id="IPR009736">
    <property type="entry name" value="DUF1307"/>
</dbReference>
<accession>A0A0D0H3I5</accession>
<dbReference type="InterPro" id="IPR036699">
    <property type="entry name" value="YehR-like_sf"/>
</dbReference>
<reference evidence="1 2" key="1">
    <citation type="submission" date="2015-01" db="EMBL/GenBank/DDBJ databases">
        <title>Draft genome sequence of Leucobacter komagatae strain VKM ST2845.</title>
        <authorList>
            <person name="Karlyshev A.V."/>
            <person name="Kudryashova E.B."/>
        </authorList>
    </citation>
    <scope>NUCLEOTIDE SEQUENCE [LARGE SCALE GENOMIC DNA]</scope>
    <source>
        <strain evidence="1 2">VKM ST2845</strain>
    </source>
</reference>
<dbReference type="Pfam" id="PF06998">
    <property type="entry name" value="DUF1307"/>
    <property type="match status" value="1"/>
</dbReference>
<gene>
    <name evidence="1" type="ORF">SD72_13680</name>
</gene>
<protein>
    <submittedName>
        <fullName evidence="1">Uncharacterized protein</fullName>
    </submittedName>
</protein>
<name>A0A0D0H3I5_9MICO</name>
<organism evidence="1 2">
    <name type="scientific">Leucobacter komagatae</name>
    <dbReference type="NCBI Taxonomy" id="55969"/>
    <lineage>
        <taxon>Bacteria</taxon>
        <taxon>Bacillati</taxon>
        <taxon>Actinomycetota</taxon>
        <taxon>Actinomycetes</taxon>
        <taxon>Micrococcales</taxon>
        <taxon>Microbacteriaceae</taxon>
        <taxon>Leucobacter</taxon>
    </lineage>
</organism>
<evidence type="ECO:0000313" key="2">
    <source>
        <dbReference type="Proteomes" id="UP000032120"/>
    </source>
</evidence>
<dbReference type="Proteomes" id="UP000032120">
    <property type="component" value="Unassembled WGS sequence"/>
</dbReference>
<dbReference type="RefSeq" id="WP_042545020.1">
    <property type="nucleotide sequence ID" value="NZ_JXSQ01000024.1"/>
</dbReference>
<dbReference type="EMBL" id="JXSQ01000024">
    <property type="protein sequence ID" value="KIP51735.1"/>
    <property type="molecule type" value="Genomic_DNA"/>
</dbReference>
<proteinExistence type="predicted"/>